<dbReference type="NCBIfam" id="NF046065">
    <property type="entry name" value="MtxRegRemB"/>
    <property type="match status" value="1"/>
</dbReference>
<dbReference type="OrthoDB" id="9811390at2"/>
<dbReference type="InterPro" id="IPR007169">
    <property type="entry name" value="RemA-like"/>
</dbReference>
<reference evidence="1 2" key="1">
    <citation type="submission" date="2016-10" db="EMBL/GenBank/DDBJ databases">
        <authorList>
            <person name="de Groot N.N."/>
        </authorList>
    </citation>
    <scope>NUCLEOTIDE SEQUENCE [LARGE SCALE GENOMIC DNA]</scope>
    <source>
        <strain evidence="1 2">SLAS-1</strain>
    </source>
</reference>
<dbReference type="Pfam" id="PF04025">
    <property type="entry name" value="RemA-like"/>
    <property type="match status" value="1"/>
</dbReference>
<evidence type="ECO:0000313" key="1">
    <source>
        <dbReference type="EMBL" id="SDM06596.1"/>
    </source>
</evidence>
<dbReference type="STRING" id="321763.SAMN04488692_11564"/>
<accession>A0A1G9Q6F9</accession>
<dbReference type="AlphaFoldDB" id="A0A1G9Q6F9"/>
<dbReference type="EMBL" id="FNGO01000015">
    <property type="protein sequence ID" value="SDM06596.1"/>
    <property type="molecule type" value="Genomic_DNA"/>
</dbReference>
<protein>
    <recommendedName>
        <fullName evidence="3">DUF370 domain-containing protein</fullName>
    </recommendedName>
</protein>
<keyword evidence="2" id="KW-1185">Reference proteome</keyword>
<evidence type="ECO:0008006" key="3">
    <source>
        <dbReference type="Google" id="ProtNLM"/>
    </source>
</evidence>
<proteinExistence type="predicted"/>
<gene>
    <name evidence="1" type="ORF">SAMN04488692_11564</name>
</gene>
<dbReference type="Proteomes" id="UP000199476">
    <property type="component" value="Unassembled WGS sequence"/>
</dbReference>
<organism evidence="1 2">
    <name type="scientific">Halarsenatibacter silvermanii</name>
    <dbReference type="NCBI Taxonomy" id="321763"/>
    <lineage>
        <taxon>Bacteria</taxon>
        <taxon>Bacillati</taxon>
        <taxon>Bacillota</taxon>
        <taxon>Clostridia</taxon>
        <taxon>Halanaerobiales</taxon>
        <taxon>Halarsenatibacteraceae</taxon>
        <taxon>Halarsenatibacter</taxon>
    </lineage>
</organism>
<name>A0A1G9Q6F9_9FIRM</name>
<sequence>MFLHIGNDNMVPAEEIVLIGDYERVMDSEISREFFSISEEEGFVIDRSGAEDKEIRSFVLTGETIYLSMISSKTLARRMRNLVTETGGD</sequence>
<dbReference type="RefSeq" id="WP_089760792.1">
    <property type="nucleotide sequence ID" value="NZ_FNGO01000015.1"/>
</dbReference>
<evidence type="ECO:0000313" key="2">
    <source>
        <dbReference type="Proteomes" id="UP000199476"/>
    </source>
</evidence>